<dbReference type="KEGG" id="pcx:LPB68_08175"/>
<reference evidence="1 2" key="1">
    <citation type="submission" date="2016-02" db="EMBL/GenBank/DDBJ databases">
        <title>Paenibacillus sp. LPB0068, isolated from Crassostrea gigas.</title>
        <authorList>
            <person name="Shin S.-K."/>
            <person name="Yi H."/>
        </authorList>
    </citation>
    <scope>NUCLEOTIDE SEQUENCE [LARGE SCALE GENOMIC DNA]</scope>
    <source>
        <strain evidence="1 2">LPB0068</strain>
    </source>
</reference>
<dbReference type="AlphaFoldDB" id="A0A167GKX5"/>
<gene>
    <name evidence="1" type="ORF">PNBC_01255</name>
</gene>
<dbReference type="EMBL" id="LSFN01000002">
    <property type="protein sequence ID" value="OAB77669.1"/>
    <property type="molecule type" value="Genomic_DNA"/>
</dbReference>
<dbReference type="OrthoDB" id="2679368at2"/>
<dbReference type="RefSeq" id="WP_068654459.1">
    <property type="nucleotide sequence ID" value="NZ_CP017770.1"/>
</dbReference>
<evidence type="ECO:0000313" key="1">
    <source>
        <dbReference type="EMBL" id="OAB77669.1"/>
    </source>
</evidence>
<name>A0A167GKX5_9BACL</name>
<comment type="caution">
    <text evidence="1">The sequence shown here is derived from an EMBL/GenBank/DDBJ whole genome shotgun (WGS) entry which is preliminary data.</text>
</comment>
<sequence>MKYILIVLVVGIVVASLVLKRLKNRKAQSQGNVIKFQKKSKQNLQKCSYCKKTSRLIFYASDEGTVVGVCKECRPKAKARDMLPI</sequence>
<dbReference type="Proteomes" id="UP000077134">
    <property type="component" value="Unassembled WGS sequence"/>
</dbReference>
<keyword evidence="2" id="KW-1185">Reference proteome</keyword>
<proteinExistence type="predicted"/>
<accession>A0A167GKX5</accession>
<evidence type="ECO:0000313" key="2">
    <source>
        <dbReference type="Proteomes" id="UP000077134"/>
    </source>
</evidence>
<organism evidence="1 2">
    <name type="scientific">Paenibacillus crassostreae</name>
    <dbReference type="NCBI Taxonomy" id="1763538"/>
    <lineage>
        <taxon>Bacteria</taxon>
        <taxon>Bacillati</taxon>
        <taxon>Bacillota</taxon>
        <taxon>Bacilli</taxon>
        <taxon>Bacillales</taxon>
        <taxon>Paenibacillaceae</taxon>
        <taxon>Paenibacillus</taxon>
    </lineage>
</organism>
<protein>
    <submittedName>
        <fullName evidence="1">Uncharacterized protein</fullName>
    </submittedName>
</protein>
<dbReference type="STRING" id="1763538.LPB68_08175"/>